<dbReference type="EC" id="2.7.1.15" evidence="3"/>
<evidence type="ECO:0000313" key="6">
    <source>
        <dbReference type="Proteomes" id="UP000727907"/>
    </source>
</evidence>
<proteinExistence type="inferred from homology"/>
<keyword evidence="3" id="KW-0460">Magnesium</keyword>
<comment type="pathway">
    <text evidence="3">Carbohydrate metabolism; D-ribose degradation; D-ribose 5-phosphate from beta-D-ribopyranose: step 2/2.</text>
</comment>
<protein>
    <recommendedName>
        <fullName evidence="3">Ribokinase</fullName>
        <shortName evidence="3">RK</shortName>
        <ecNumber evidence="3">2.7.1.15</ecNumber>
    </recommendedName>
</protein>
<keyword evidence="2 3" id="KW-0418">Kinase</keyword>
<dbReference type="PANTHER" id="PTHR10584:SF166">
    <property type="entry name" value="RIBOKINASE"/>
    <property type="match status" value="1"/>
</dbReference>
<feature type="domain" description="Carbohydrate kinase PfkB" evidence="4">
    <location>
        <begin position="1"/>
        <end position="293"/>
    </location>
</feature>
<evidence type="ECO:0000256" key="3">
    <source>
        <dbReference type="HAMAP-Rule" id="MF_01987"/>
    </source>
</evidence>
<dbReference type="EMBL" id="JAHOPB010000003">
    <property type="protein sequence ID" value="MBU8876998.1"/>
    <property type="molecule type" value="Genomic_DNA"/>
</dbReference>
<dbReference type="InterPro" id="IPR011611">
    <property type="entry name" value="PfkB_dom"/>
</dbReference>
<feature type="binding site" evidence="3">
    <location>
        <position position="284"/>
    </location>
    <ligand>
        <name>K(+)</name>
        <dbReference type="ChEBI" id="CHEBI:29103"/>
    </ligand>
</feature>
<keyword evidence="6" id="KW-1185">Reference proteome</keyword>
<comment type="function">
    <text evidence="3">Catalyzes the phosphorylation of ribose at O-5 in a reaction requiring ATP and magnesium. The resulting D-ribose-5-phosphate can then be used either for sythesis of nucleotides, histidine, and tryptophan, or as a component of the pentose phosphate pathway.</text>
</comment>
<keyword evidence="3" id="KW-0067">ATP-binding</keyword>
<feature type="binding site" evidence="3">
    <location>
        <position position="136"/>
    </location>
    <ligand>
        <name>substrate</name>
    </ligand>
</feature>
<evidence type="ECO:0000256" key="2">
    <source>
        <dbReference type="ARBA" id="ARBA00022777"/>
    </source>
</evidence>
<keyword evidence="3" id="KW-0963">Cytoplasm</keyword>
<feature type="binding site" evidence="3">
    <location>
        <position position="247"/>
    </location>
    <ligand>
        <name>K(+)</name>
        <dbReference type="ChEBI" id="CHEBI:29103"/>
    </ligand>
</feature>
<feature type="binding site" evidence="3">
    <location>
        <begin position="39"/>
        <end position="43"/>
    </location>
    <ligand>
        <name>substrate</name>
    </ligand>
</feature>
<comment type="similarity">
    <text evidence="3">Belongs to the carbohydrate kinase PfkB family. Ribokinase subfamily.</text>
</comment>
<feature type="binding site" evidence="3">
    <location>
        <position position="251"/>
    </location>
    <ligand>
        <name>substrate</name>
    </ligand>
</feature>
<sequence length="304" mass="30967">MSRVVVCGSLNMDVVVQSARLPERGETIVGAEVSFLPGGKGLNQAIASARLGVPTAMVGTVGNDAFANSLRGFLADNDVDSTGVIEVDGPATGVALIQVADGDNSITVASGANMHFDASMLNHEPQRDEVWVAQFETPVAATWEILARAREAGARTVLNLAPFVEHPADLLQSVDVAVLNEIELSQATGTRLDASSSPESVAAACGVLRDRGARAVIATLGERGAVVVTATGVDTISAFPTKVTDTTGAGDCFVGALASQLAAGRTPTEAARFASAAASCSVERLGAAPAMPTDQEVAARLAKA</sequence>
<comment type="caution">
    <text evidence="3">Lacks conserved residue(s) required for the propagation of feature annotation.</text>
</comment>
<dbReference type="RefSeq" id="WP_216966339.1">
    <property type="nucleotide sequence ID" value="NZ_JAHOPB010000003.1"/>
</dbReference>
<comment type="subcellular location">
    <subcellularLocation>
        <location evidence="3">Cytoplasm</location>
    </subcellularLocation>
</comment>
<name>A0ABS6IQY1_9HYPH</name>
<comment type="activity regulation">
    <text evidence="3">Activated by a monovalent cation that binds near, but not in, the active site. The most likely occupant of the site in vivo is potassium. Ion binding induces a conformational change that may alter substrate affinity.</text>
</comment>
<feature type="binding site" evidence="3">
    <location>
        <position position="286"/>
    </location>
    <ligand>
        <name>K(+)</name>
        <dbReference type="ChEBI" id="CHEBI:29103"/>
    </ligand>
</feature>
<comment type="catalytic activity">
    <reaction evidence="3">
        <text>D-ribose + ATP = D-ribose 5-phosphate + ADP + H(+)</text>
        <dbReference type="Rhea" id="RHEA:13697"/>
        <dbReference type="ChEBI" id="CHEBI:15378"/>
        <dbReference type="ChEBI" id="CHEBI:30616"/>
        <dbReference type="ChEBI" id="CHEBI:47013"/>
        <dbReference type="ChEBI" id="CHEBI:78346"/>
        <dbReference type="ChEBI" id="CHEBI:456216"/>
        <dbReference type="EC" id="2.7.1.15"/>
    </reaction>
</comment>
<dbReference type="InterPro" id="IPR011877">
    <property type="entry name" value="Ribokinase"/>
</dbReference>
<evidence type="ECO:0000256" key="1">
    <source>
        <dbReference type="ARBA" id="ARBA00022679"/>
    </source>
</evidence>
<feature type="binding site" evidence="3">
    <location>
        <begin position="250"/>
        <end position="251"/>
    </location>
    <ligand>
        <name>ATP</name>
        <dbReference type="ChEBI" id="CHEBI:30616"/>
    </ligand>
</feature>
<feature type="binding site" evidence="3">
    <location>
        <begin position="219"/>
        <end position="224"/>
    </location>
    <ligand>
        <name>ATP</name>
        <dbReference type="ChEBI" id="CHEBI:30616"/>
    </ligand>
</feature>
<dbReference type="InterPro" id="IPR002173">
    <property type="entry name" value="Carboh/pur_kinase_PfkB_CS"/>
</dbReference>
<evidence type="ECO:0000259" key="4">
    <source>
        <dbReference type="Pfam" id="PF00294"/>
    </source>
</evidence>
<feature type="active site" description="Proton acceptor" evidence="3">
    <location>
        <position position="251"/>
    </location>
</feature>
<keyword evidence="3" id="KW-0119">Carbohydrate metabolism</keyword>
<dbReference type="PROSITE" id="PS00584">
    <property type="entry name" value="PFKB_KINASES_2"/>
    <property type="match status" value="1"/>
</dbReference>
<gene>
    <name evidence="3" type="primary">rbsK</name>
    <name evidence="5" type="ORF">KQ910_24710</name>
</gene>
<organism evidence="5 6">
    <name type="scientific">Reyranella humidisoli</name>
    <dbReference type="NCBI Taxonomy" id="2849149"/>
    <lineage>
        <taxon>Bacteria</taxon>
        <taxon>Pseudomonadati</taxon>
        <taxon>Pseudomonadota</taxon>
        <taxon>Alphaproteobacteria</taxon>
        <taxon>Hyphomicrobiales</taxon>
        <taxon>Reyranellaceae</taxon>
        <taxon>Reyranella</taxon>
    </lineage>
</organism>
<keyword evidence="3" id="KW-0479">Metal-binding</keyword>
<keyword evidence="3" id="KW-0630">Potassium</keyword>
<comment type="cofactor">
    <cofactor evidence="3">
        <name>Mg(2+)</name>
        <dbReference type="ChEBI" id="CHEBI:18420"/>
    </cofactor>
    <text evidence="3">Requires a divalent cation, most likely magnesium in vivo, as an electrophilic catalyst to aid phosphoryl group transfer. It is the chelate of the metal and the nucleotide that is the actual substrate.</text>
</comment>
<dbReference type="CDD" id="cd01174">
    <property type="entry name" value="ribokinase"/>
    <property type="match status" value="1"/>
</dbReference>
<dbReference type="HAMAP" id="MF_01987">
    <property type="entry name" value="Ribokinase"/>
    <property type="match status" value="1"/>
</dbReference>
<feature type="binding site" evidence="3">
    <location>
        <position position="281"/>
    </location>
    <ligand>
        <name>K(+)</name>
        <dbReference type="ChEBI" id="CHEBI:29103"/>
    </ligand>
</feature>
<dbReference type="PANTHER" id="PTHR10584">
    <property type="entry name" value="SUGAR KINASE"/>
    <property type="match status" value="1"/>
</dbReference>
<feature type="binding site" evidence="3">
    <location>
        <position position="180"/>
    </location>
    <ligand>
        <name>ATP</name>
        <dbReference type="ChEBI" id="CHEBI:30616"/>
    </ligand>
</feature>
<reference evidence="5 6" key="1">
    <citation type="submission" date="2021-06" db="EMBL/GenBank/DDBJ databases">
        <authorList>
            <person name="Lee D.H."/>
        </authorList>
    </citation>
    <scope>NUCLEOTIDE SEQUENCE [LARGE SCALE GENOMIC DNA]</scope>
    <source>
        <strain evidence="5 6">MMS21-HV4-11</strain>
    </source>
</reference>
<evidence type="ECO:0000313" key="5">
    <source>
        <dbReference type="EMBL" id="MBU8876998.1"/>
    </source>
</evidence>
<dbReference type="Pfam" id="PF00294">
    <property type="entry name" value="PfkB"/>
    <property type="match status" value="1"/>
</dbReference>
<comment type="subunit">
    <text evidence="3">Homodimer.</text>
</comment>
<feature type="binding site" evidence="3">
    <location>
        <position position="245"/>
    </location>
    <ligand>
        <name>K(+)</name>
        <dbReference type="ChEBI" id="CHEBI:29103"/>
    </ligand>
</feature>
<feature type="binding site" evidence="3">
    <location>
        <begin position="11"/>
        <end position="13"/>
    </location>
    <ligand>
        <name>substrate</name>
    </ligand>
</feature>
<dbReference type="PROSITE" id="PS00583">
    <property type="entry name" value="PFKB_KINASES_1"/>
    <property type="match status" value="1"/>
</dbReference>
<accession>A0ABS6IQY1</accession>
<comment type="caution">
    <text evidence="5">The sequence shown here is derived from an EMBL/GenBank/DDBJ whole genome shotgun (WGS) entry which is preliminary data.</text>
</comment>
<dbReference type="Proteomes" id="UP000727907">
    <property type="component" value="Unassembled WGS sequence"/>
</dbReference>
<keyword evidence="1 3" id="KW-0808">Transferase</keyword>
<keyword evidence="3" id="KW-0547">Nucleotide-binding</keyword>